<organism evidence="2 3">
    <name type="scientific">Acrocarpospora phusangensis</name>
    <dbReference type="NCBI Taxonomy" id="1070424"/>
    <lineage>
        <taxon>Bacteria</taxon>
        <taxon>Bacillati</taxon>
        <taxon>Actinomycetota</taxon>
        <taxon>Actinomycetes</taxon>
        <taxon>Streptosporangiales</taxon>
        <taxon>Streptosporangiaceae</taxon>
        <taxon>Acrocarpospora</taxon>
    </lineage>
</organism>
<gene>
    <name evidence="2" type="ORF">Aph01nite_11530</name>
</gene>
<feature type="transmembrane region" description="Helical" evidence="1">
    <location>
        <begin position="473"/>
        <end position="496"/>
    </location>
</feature>
<feature type="transmembrane region" description="Helical" evidence="1">
    <location>
        <begin position="408"/>
        <end position="429"/>
    </location>
</feature>
<dbReference type="EMBL" id="BOOA01000006">
    <property type="protein sequence ID" value="GIH22843.1"/>
    <property type="molecule type" value="Genomic_DNA"/>
</dbReference>
<proteinExistence type="predicted"/>
<accession>A0A919Q8J8</accession>
<evidence type="ECO:0008006" key="4">
    <source>
        <dbReference type="Google" id="ProtNLM"/>
    </source>
</evidence>
<dbReference type="Gene3D" id="3.40.50.300">
    <property type="entry name" value="P-loop containing nucleotide triphosphate hydrolases"/>
    <property type="match status" value="1"/>
</dbReference>
<feature type="transmembrane region" description="Helical" evidence="1">
    <location>
        <begin position="502"/>
        <end position="520"/>
    </location>
</feature>
<feature type="transmembrane region" description="Helical" evidence="1">
    <location>
        <begin position="541"/>
        <end position="564"/>
    </location>
</feature>
<feature type="transmembrane region" description="Helical" evidence="1">
    <location>
        <begin position="435"/>
        <end position="453"/>
    </location>
</feature>
<keyword evidence="1" id="KW-1133">Transmembrane helix</keyword>
<keyword evidence="3" id="KW-1185">Reference proteome</keyword>
<name>A0A919Q8J8_9ACTN</name>
<dbReference type="Proteomes" id="UP000640052">
    <property type="component" value="Unassembled WGS sequence"/>
</dbReference>
<comment type="caution">
    <text evidence="2">The sequence shown here is derived from an EMBL/GenBank/DDBJ whole genome shotgun (WGS) entry which is preliminary data.</text>
</comment>
<feature type="transmembrane region" description="Helical" evidence="1">
    <location>
        <begin position="32"/>
        <end position="50"/>
    </location>
</feature>
<evidence type="ECO:0000256" key="1">
    <source>
        <dbReference type="SAM" id="Phobius"/>
    </source>
</evidence>
<keyword evidence="1" id="KW-0812">Transmembrane</keyword>
<dbReference type="RefSeq" id="WP_204039676.1">
    <property type="nucleotide sequence ID" value="NZ_BOOA01000006.1"/>
</dbReference>
<evidence type="ECO:0000313" key="2">
    <source>
        <dbReference type="EMBL" id="GIH22843.1"/>
    </source>
</evidence>
<protein>
    <recommendedName>
        <fullName evidence="4">NACHT domain-containing protein</fullName>
    </recommendedName>
</protein>
<dbReference type="AlphaFoldDB" id="A0A919Q8J8"/>
<feature type="transmembrane region" description="Helical" evidence="1">
    <location>
        <begin position="591"/>
        <end position="616"/>
    </location>
</feature>
<dbReference type="InterPro" id="IPR027417">
    <property type="entry name" value="P-loop_NTPase"/>
</dbReference>
<sequence length="683" mass="73426">MRPQKLILILLSVGALAWGLWAFITDNPQAGNILTLAALLVAVLAVLFPLGSSPGTASDITAEKIESYATTLAEQVRKVTQSEAVRRDLVEGDSIRIPWRLETRRNVPALPASGYVDDLVEVLAAPQGPKRLVVIGGSGSGKTSLGLLLTLARAGSGNASPIPVSLALSSWGAGMSLRRWMSHRLVTEYGFLGNEGVDPKTGVAVMVEKLLERQRLLPIFDGLDELPPERHAATIQAIVGSGIQSFAITCRAESFEAHSADGMRAMPVVRLLPVEAGQAADYLRAYTESSEIGPLLEALAADPGGELAAVLGNPLMLYLTRAQYRHDRPLPAELVATGTRPEIERFLIAEFIPAVFRPAPDSDEGQSWDPEAAARWLGFLAAFLERQKKRDLAWWELYRSVPRWVTPVTRFLFGGTIFAVLCRGAFGVFGMPTTGLVLGFVVGAIGGLLLSLAEQEGPRQAAPAFLRRVPPDFVLRSLGFGAICTVPGGVIVALLFDGFHYVIIDCLAFGVSFFLARLLYAPALPTQAGTPDGFLRNDRATVFYAWGIGGAMGIVVGAFLGLSFESGLAQRVKDALGPNPWLFELATWQQALLGAAAGLILGMTGIGLTVMATSAWGRFTSARLSMALRGRTPLRLMRFLDDAYDLGILRRSGPYYQFRHDLLADHLTSPGVARPVADPQPQP</sequence>
<reference evidence="2" key="1">
    <citation type="submission" date="2021-01" db="EMBL/GenBank/DDBJ databases">
        <title>Whole genome shotgun sequence of Acrocarpospora phusangensis NBRC 108782.</title>
        <authorList>
            <person name="Komaki H."/>
            <person name="Tamura T."/>
        </authorList>
    </citation>
    <scope>NUCLEOTIDE SEQUENCE</scope>
    <source>
        <strain evidence="2">NBRC 108782</strain>
    </source>
</reference>
<keyword evidence="1" id="KW-0472">Membrane</keyword>
<evidence type="ECO:0000313" key="3">
    <source>
        <dbReference type="Proteomes" id="UP000640052"/>
    </source>
</evidence>